<dbReference type="GO" id="GO:0007165">
    <property type="term" value="P:signal transduction"/>
    <property type="evidence" value="ECO:0007669"/>
    <property type="project" value="TreeGrafter"/>
</dbReference>
<keyword evidence="9" id="KW-1185">Reference proteome</keyword>
<dbReference type="SUPFAM" id="SSF50156">
    <property type="entry name" value="PDZ domain-like"/>
    <property type="match status" value="1"/>
</dbReference>
<dbReference type="InterPro" id="IPR036034">
    <property type="entry name" value="PDZ_sf"/>
</dbReference>
<feature type="chain" id="PRO_5039427712" evidence="6">
    <location>
        <begin position="24"/>
        <end position="425"/>
    </location>
</feature>
<evidence type="ECO:0000313" key="8">
    <source>
        <dbReference type="EMBL" id="SJZ49847.1"/>
    </source>
</evidence>
<gene>
    <name evidence="8" type="ORF">SAMN02745110_00673</name>
</gene>
<dbReference type="AlphaFoldDB" id="A0A1T4L5M0"/>
<dbReference type="GO" id="GO:0030288">
    <property type="term" value="C:outer membrane-bounded periplasmic space"/>
    <property type="evidence" value="ECO:0007669"/>
    <property type="project" value="TreeGrafter"/>
</dbReference>
<dbReference type="Pfam" id="PF17820">
    <property type="entry name" value="PDZ_6"/>
    <property type="match status" value="1"/>
</dbReference>
<dbReference type="Proteomes" id="UP000189857">
    <property type="component" value="Unassembled WGS sequence"/>
</dbReference>
<feature type="signal peptide" evidence="6">
    <location>
        <begin position="1"/>
        <end position="23"/>
    </location>
</feature>
<dbReference type="CDD" id="cd07560">
    <property type="entry name" value="Peptidase_S41_CPP"/>
    <property type="match status" value="1"/>
</dbReference>
<dbReference type="Gene3D" id="2.30.42.10">
    <property type="match status" value="1"/>
</dbReference>
<dbReference type="Gene3D" id="3.30.750.44">
    <property type="match status" value="1"/>
</dbReference>
<dbReference type="InterPro" id="IPR041489">
    <property type="entry name" value="PDZ_6"/>
</dbReference>
<evidence type="ECO:0000256" key="6">
    <source>
        <dbReference type="SAM" id="SignalP"/>
    </source>
</evidence>
<dbReference type="InterPro" id="IPR029045">
    <property type="entry name" value="ClpP/crotonase-like_dom_sf"/>
</dbReference>
<dbReference type="PROSITE" id="PS51257">
    <property type="entry name" value="PROKAR_LIPOPROTEIN"/>
    <property type="match status" value="1"/>
</dbReference>
<dbReference type="RefSeq" id="WP_078786392.1">
    <property type="nucleotide sequence ID" value="NZ_CACZYW010000009.1"/>
</dbReference>
<accession>A0A1T4L5M0</accession>
<keyword evidence="6" id="KW-0732">Signal</keyword>
<keyword evidence="3 5" id="KW-0378">Hydrolase</keyword>
<evidence type="ECO:0000256" key="2">
    <source>
        <dbReference type="ARBA" id="ARBA00022670"/>
    </source>
</evidence>
<dbReference type="PANTHER" id="PTHR32060:SF30">
    <property type="entry name" value="CARBOXY-TERMINAL PROCESSING PROTEASE CTPA"/>
    <property type="match status" value="1"/>
</dbReference>
<proteinExistence type="inferred from homology"/>
<evidence type="ECO:0000313" key="9">
    <source>
        <dbReference type="Proteomes" id="UP000189857"/>
    </source>
</evidence>
<organism evidence="8 9">
    <name type="scientific">Eubacterium ruminantium</name>
    <dbReference type="NCBI Taxonomy" id="42322"/>
    <lineage>
        <taxon>Bacteria</taxon>
        <taxon>Bacillati</taxon>
        <taxon>Bacillota</taxon>
        <taxon>Clostridia</taxon>
        <taxon>Eubacteriales</taxon>
        <taxon>Eubacteriaceae</taxon>
        <taxon>Eubacterium</taxon>
    </lineage>
</organism>
<dbReference type="SMART" id="SM00228">
    <property type="entry name" value="PDZ"/>
    <property type="match status" value="1"/>
</dbReference>
<name>A0A1T4L5M0_9FIRM</name>
<feature type="domain" description="PDZ" evidence="7">
    <location>
        <begin position="105"/>
        <end position="190"/>
    </location>
</feature>
<comment type="similarity">
    <text evidence="1 5">Belongs to the peptidase S41A family.</text>
</comment>
<dbReference type="InterPro" id="IPR005151">
    <property type="entry name" value="Tail-specific_protease"/>
</dbReference>
<dbReference type="OrthoDB" id="9812068at2"/>
<evidence type="ECO:0000256" key="4">
    <source>
        <dbReference type="ARBA" id="ARBA00022825"/>
    </source>
</evidence>
<keyword evidence="2 5" id="KW-0645">Protease</keyword>
<dbReference type="PANTHER" id="PTHR32060">
    <property type="entry name" value="TAIL-SPECIFIC PROTEASE"/>
    <property type="match status" value="1"/>
</dbReference>
<dbReference type="SMART" id="SM00245">
    <property type="entry name" value="TSPc"/>
    <property type="match status" value="1"/>
</dbReference>
<dbReference type="Pfam" id="PF03572">
    <property type="entry name" value="Peptidase_S41"/>
    <property type="match status" value="1"/>
</dbReference>
<protein>
    <submittedName>
        <fullName evidence="8">Carboxyl-terminal processing protease</fullName>
    </submittedName>
</protein>
<reference evidence="8 9" key="1">
    <citation type="submission" date="2017-02" db="EMBL/GenBank/DDBJ databases">
        <authorList>
            <person name="Peterson S.W."/>
        </authorList>
    </citation>
    <scope>NUCLEOTIDE SEQUENCE [LARGE SCALE GENOMIC DNA]</scope>
    <source>
        <strain evidence="8 9">ATCC 17233</strain>
    </source>
</reference>
<dbReference type="GO" id="GO:0008236">
    <property type="term" value="F:serine-type peptidase activity"/>
    <property type="evidence" value="ECO:0007669"/>
    <property type="project" value="UniProtKB-KW"/>
</dbReference>
<keyword evidence="4 5" id="KW-0720">Serine protease</keyword>
<dbReference type="CDD" id="cd06782">
    <property type="entry name" value="cpPDZ_CPP-like"/>
    <property type="match status" value="1"/>
</dbReference>
<dbReference type="Gene3D" id="3.90.226.10">
    <property type="entry name" value="2-enoyl-CoA Hydratase, Chain A, domain 1"/>
    <property type="match status" value="1"/>
</dbReference>
<dbReference type="InterPro" id="IPR001478">
    <property type="entry name" value="PDZ"/>
</dbReference>
<dbReference type="GO" id="GO:0006508">
    <property type="term" value="P:proteolysis"/>
    <property type="evidence" value="ECO:0007669"/>
    <property type="project" value="UniProtKB-KW"/>
</dbReference>
<dbReference type="InterPro" id="IPR004447">
    <property type="entry name" value="Peptidase_S41A"/>
</dbReference>
<evidence type="ECO:0000256" key="5">
    <source>
        <dbReference type="RuleBase" id="RU004404"/>
    </source>
</evidence>
<dbReference type="SUPFAM" id="SSF52096">
    <property type="entry name" value="ClpP/crotonase"/>
    <property type="match status" value="1"/>
</dbReference>
<dbReference type="EMBL" id="FUXA01000005">
    <property type="protein sequence ID" value="SJZ49847.1"/>
    <property type="molecule type" value="Genomic_DNA"/>
</dbReference>
<dbReference type="GO" id="GO:0004175">
    <property type="term" value="F:endopeptidase activity"/>
    <property type="evidence" value="ECO:0007669"/>
    <property type="project" value="TreeGrafter"/>
</dbReference>
<evidence type="ECO:0000256" key="1">
    <source>
        <dbReference type="ARBA" id="ARBA00009179"/>
    </source>
</evidence>
<sequence length="425" mass="46614">MKRRYHKVAATALVALSCSMMLSGCGNKEAVSDHKSSNYKPANDVDGIFNPKAKSTIDKTQEIENLINFHYYFEKDAEKQEESYFDGIMAGLDDPYSVYYTKEEYEKLIEDDKGTYVGIGSTVSKKVDTNEIYIVKPLKGGPAEKAGMLPGDVILKVDDTDITADMELEEVTKMIRGEENTEVTVTVKRDGVEGEVVLKITRALVENTTVSYEMLDGNIGYVQVDQFIDNTPDLFKKALDDLGSQGAKSYIIDLRNNPGGLLTAVISMCDYIIDDKATAPGGESAGDLLYTKDKNDKMIQKLGCTDNHSIEAPIVVIVNENSASASEVFTSCMRDYGKATVVGKTTFGKGIVQSVFPLKDGSAVKLTIAKYYTPSGTEIHKVGIKPDVEVELSDELKKKITIPHKDDTQLQEAVKQLGGKPLTDE</sequence>
<dbReference type="NCBIfam" id="TIGR00225">
    <property type="entry name" value="prc"/>
    <property type="match status" value="1"/>
</dbReference>
<dbReference type="PROSITE" id="PS50106">
    <property type="entry name" value="PDZ"/>
    <property type="match status" value="1"/>
</dbReference>
<evidence type="ECO:0000256" key="3">
    <source>
        <dbReference type="ARBA" id="ARBA00022801"/>
    </source>
</evidence>
<evidence type="ECO:0000259" key="7">
    <source>
        <dbReference type="PROSITE" id="PS50106"/>
    </source>
</evidence>